<evidence type="ECO:0000256" key="2">
    <source>
        <dbReference type="ARBA" id="ARBA00004496"/>
    </source>
</evidence>
<dbReference type="GO" id="GO:0005758">
    <property type="term" value="C:mitochondrial intermembrane space"/>
    <property type="evidence" value="ECO:0007669"/>
    <property type="project" value="UniProtKB-SubCell"/>
</dbReference>
<comment type="similarity">
    <text evidence="4">Belongs to the cytochrome c oxidase subunit 6B family.</text>
</comment>
<dbReference type="HOGENOM" id="CLU_142408_0_0_1"/>
<dbReference type="RefSeq" id="XP_008714155.1">
    <property type="nucleotide sequence ID" value="XM_008715933.1"/>
</dbReference>
<feature type="region of interest" description="Disordered" evidence="9">
    <location>
        <begin position="1"/>
        <end position="33"/>
    </location>
</feature>
<dbReference type="Gene3D" id="1.10.10.140">
    <property type="entry name" value="Cytochrome c oxidase, subunit VIb"/>
    <property type="match status" value="1"/>
</dbReference>
<evidence type="ECO:0000256" key="6">
    <source>
        <dbReference type="ARBA" id="ARBA00023128"/>
    </source>
</evidence>
<keyword evidence="11" id="KW-1185">Reference proteome</keyword>
<reference evidence="10 11" key="1">
    <citation type="submission" date="2013-03" db="EMBL/GenBank/DDBJ databases">
        <title>The Genome Sequence of Phialophora europaea CBS 101466.</title>
        <authorList>
            <consortium name="The Broad Institute Genomics Platform"/>
            <person name="Cuomo C."/>
            <person name="de Hoog S."/>
            <person name="Gorbushina A."/>
            <person name="Walker B."/>
            <person name="Young S.K."/>
            <person name="Zeng Q."/>
            <person name="Gargeya S."/>
            <person name="Fitzgerald M."/>
            <person name="Haas B."/>
            <person name="Abouelleil A."/>
            <person name="Allen A.W."/>
            <person name="Alvarado L."/>
            <person name="Arachchi H.M."/>
            <person name="Berlin A.M."/>
            <person name="Chapman S.B."/>
            <person name="Gainer-Dewar J."/>
            <person name="Goldberg J."/>
            <person name="Griggs A."/>
            <person name="Gujja S."/>
            <person name="Hansen M."/>
            <person name="Howarth C."/>
            <person name="Imamovic A."/>
            <person name="Ireland A."/>
            <person name="Larimer J."/>
            <person name="McCowan C."/>
            <person name="Murphy C."/>
            <person name="Pearson M."/>
            <person name="Poon T.W."/>
            <person name="Priest M."/>
            <person name="Roberts A."/>
            <person name="Saif S."/>
            <person name="Shea T."/>
            <person name="Sisk P."/>
            <person name="Sykes S."/>
            <person name="Wortman J."/>
            <person name="Nusbaum C."/>
            <person name="Birren B."/>
        </authorList>
    </citation>
    <scope>NUCLEOTIDE SEQUENCE [LARGE SCALE GENOMIC DNA]</scope>
    <source>
        <strain evidence="10 11">CBS 101466</strain>
    </source>
</reference>
<keyword evidence="7" id="KW-1015">Disulfide bond</keyword>
<evidence type="ECO:0000256" key="7">
    <source>
        <dbReference type="ARBA" id="ARBA00023157"/>
    </source>
</evidence>
<dbReference type="PANTHER" id="PTHR47677:SF1">
    <property type="entry name" value="CYTOCHROME C OXIDASE ASSEMBLY FACTOR 6"/>
    <property type="match status" value="1"/>
</dbReference>
<dbReference type="Pfam" id="PF02297">
    <property type="entry name" value="COX6B"/>
    <property type="match status" value="1"/>
</dbReference>
<evidence type="ECO:0008006" key="12">
    <source>
        <dbReference type="Google" id="ProtNLM"/>
    </source>
</evidence>
<dbReference type="GeneID" id="19968913"/>
<dbReference type="STRING" id="1220924.W2S3B6"/>
<comment type="subcellular location">
    <subcellularLocation>
        <location evidence="2">Cytoplasm</location>
    </subcellularLocation>
    <subcellularLocation>
        <location evidence="3">Mitochondrion intermembrane space</location>
    </subcellularLocation>
    <subcellularLocation>
        <location evidence="1">Nucleus</location>
    </subcellularLocation>
</comment>
<dbReference type="InParanoid" id="W2S3B6"/>
<keyword evidence="5" id="KW-0963">Cytoplasm</keyword>
<evidence type="ECO:0000256" key="8">
    <source>
        <dbReference type="ARBA" id="ARBA00023242"/>
    </source>
</evidence>
<accession>W2S3B6</accession>
<evidence type="ECO:0000256" key="5">
    <source>
        <dbReference type="ARBA" id="ARBA00022490"/>
    </source>
</evidence>
<evidence type="ECO:0000256" key="3">
    <source>
        <dbReference type="ARBA" id="ARBA00004569"/>
    </source>
</evidence>
<evidence type="ECO:0000256" key="9">
    <source>
        <dbReference type="SAM" id="MobiDB-lite"/>
    </source>
</evidence>
<dbReference type="InterPro" id="IPR036549">
    <property type="entry name" value="CX6/COA6-like_sf"/>
</dbReference>
<keyword evidence="6" id="KW-0496">Mitochondrion</keyword>
<gene>
    <name evidence="10" type="ORF">HMPREF1541_01574</name>
</gene>
<proteinExistence type="inferred from homology"/>
<dbReference type="AlphaFoldDB" id="W2S3B6"/>
<dbReference type="GO" id="GO:0005634">
    <property type="term" value="C:nucleus"/>
    <property type="evidence" value="ECO:0007669"/>
    <property type="project" value="UniProtKB-SubCell"/>
</dbReference>
<dbReference type="OrthoDB" id="5545577at2759"/>
<evidence type="ECO:0000256" key="4">
    <source>
        <dbReference type="ARBA" id="ARBA00006425"/>
    </source>
</evidence>
<sequence length="128" mass="14772">MVWGLDWLTGSGSPSKPAANAPPRSNDGGYVAPDRNKREICYESRDLFFECLDRNNILDAIKDDEQARKVCSQEVMAYERDCARSWIKYFKEKRVMEWKRDQTIAKIQEDDAKMAAKAKQKRGGGWFS</sequence>
<dbReference type="InterPro" id="IPR048280">
    <property type="entry name" value="COX6B-like"/>
</dbReference>
<dbReference type="FunCoup" id="W2S3B6">
    <property type="interactions" value="167"/>
</dbReference>
<dbReference type="PANTHER" id="PTHR47677">
    <property type="entry name" value="CYTOCHROME C OXIDASE ASSEMBLY FACTOR 6"/>
    <property type="match status" value="1"/>
</dbReference>
<protein>
    <recommendedName>
        <fullName evidence="12">Cytochrome c oxidase assembly factor 6</fullName>
    </recommendedName>
</protein>
<dbReference type="EMBL" id="KB822718">
    <property type="protein sequence ID" value="ETN42419.1"/>
    <property type="molecule type" value="Genomic_DNA"/>
</dbReference>
<evidence type="ECO:0000313" key="10">
    <source>
        <dbReference type="EMBL" id="ETN42419.1"/>
    </source>
</evidence>
<evidence type="ECO:0000313" key="11">
    <source>
        <dbReference type="Proteomes" id="UP000030752"/>
    </source>
</evidence>
<dbReference type="GO" id="GO:0033617">
    <property type="term" value="P:mitochondrial respiratory chain complex IV assembly"/>
    <property type="evidence" value="ECO:0007669"/>
    <property type="project" value="TreeGrafter"/>
</dbReference>
<evidence type="ECO:0000256" key="1">
    <source>
        <dbReference type="ARBA" id="ARBA00004123"/>
    </source>
</evidence>
<dbReference type="SUPFAM" id="SSF47694">
    <property type="entry name" value="Cytochrome c oxidase subunit h"/>
    <property type="match status" value="1"/>
</dbReference>
<organism evidence="10 11">
    <name type="scientific">Cyphellophora europaea (strain CBS 101466)</name>
    <name type="common">Phialophora europaea</name>
    <dbReference type="NCBI Taxonomy" id="1220924"/>
    <lineage>
        <taxon>Eukaryota</taxon>
        <taxon>Fungi</taxon>
        <taxon>Dikarya</taxon>
        <taxon>Ascomycota</taxon>
        <taxon>Pezizomycotina</taxon>
        <taxon>Eurotiomycetes</taxon>
        <taxon>Chaetothyriomycetidae</taxon>
        <taxon>Chaetothyriales</taxon>
        <taxon>Cyphellophoraceae</taxon>
        <taxon>Cyphellophora</taxon>
    </lineage>
</organism>
<dbReference type="VEuPathDB" id="FungiDB:HMPREF1541_01574"/>
<dbReference type="FunFam" id="1.10.10.140:FF:000003">
    <property type="entry name" value="Cytochrome c oxidase assembly factor 6"/>
    <property type="match status" value="1"/>
</dbReference>
<dbReference type="Proteomes" id="UP000030752">
    <property type="component" value="Unassembled WGS sequence"/>
</dbReference>
<dbReference type="InterPro" id="IPR048281">
    <property type="entry name" value="COA6_fun"/>
</dbReference>
<dbReference type="eggNOG" id="ENOG502S7HF">
    <property type="taxonomic scope" value="Eukaryota"/>
</dbReference>
<keyword evidence="8" id="KW-0539">Nucleus</keyword>
<dbReference type="PROSITE" id="PS51808">
    <property type="entry name" value="CHCH"/>
    <property type="match status" value="1"/>
</dbReference>
<name>W2S3B6_CYPE1</name>